<comment type="caution">
    <text evidence="1">The sequence shown here is derived from an EMBL/GenBank/DDBJ whole genome shotgun (WGS) entry which is preliminary data.</text>
</comment>
<accession>A0A7W9S3K6</accession>
<reference evidence="1 2" key="1">
    <citation type="submission" date="2020-08" db="EMBL/GenBank/DDBJ databases">
        <title>Genomic Encyclopedia of Type Strains, Phase IV (KMG-IV): sequencing the most valuable type-strain genomes for metagenomic binning, comparative biology and taxonomic classification.</title>
        <authorList>
            <person name="Goeker M."/>
        </authorList>
    </citation>
    <scope>NUCLEOTIDE SEQUENCE [LARGE SCALE GENOMIC DNA]</scope>
    <source>
        <strain evidence="1 2">DSM 11099</strain>
    </source>
</reference>
<dbReference type="AlphaFoldDB" id="A0A7W9S3K6"/>
<sequence>MLNNVSPPTPKHPYETPRFVTACNDAYHLAGLLKLMMLDGESANDWRLPVLHLAYDIAERLSGEMTELNLEAVGPSEEEMAA</sequence>
<protein>
    <submittedName>
        <fullName evidence="1">Uncharacterized protein</fullName>
    </submittedName>
</protein>
<evidence type="ECO:0000313" key="1">
    <source>
        <dbReference type="EMBL" id="MBB6013461.1"/>
    </source>
</evidence>
<organism evidence="1 2">
    <name type="scientific">Aquamicrobium lusatiense</name>
    <dbReference type="NCBI Taxonomy" id="89772"/>
    <lineage>
        <taxon>Bacteria</taxon>
        <taxon>Pseudomonadati</taxon>
        <taxon>Pseudomonadota</taxon>
        <taxon>Alphaproteobacteria</taxon>
        <taxon>Hyphomicrobiales</taxon>
        <taxon>Phyllobacteriaceae</taxon>
        <taxon>Aquamicrobium</taxon>
    </lineage>
</organism>
<name>A0A7W9S3K6_9HYPH</name>
<gene>
    <name evidence="1" type="ORF">HNR59_002850</name>
</gene>
<dbReference type="RefSeq" id="WP_183831669.1">
    <property type="nucleotide sequence ID" value="NZ_JACHEU010000002.1"/>
</dbReference>
<dbReference type="Proteomes" id="UP000533306">
    <property type="component" value="Unassembled WGS sequence"/>
</dbReference>
<proteinExistence type="predicted"/>
<dbReference type="EMBL" id="JACHEU010000002">
    <property type="protein sequence ID" value="MBB6013461.1"/>
    <property type="molecule type" value="Genomic_DNA"/>
</dbReference>
<keyword evidence="2" id="KW-1185">Reference proteome</keyword>
<evidence type="ECO:0000313" key="2">
    <source>
        <dbReference type="Proteomes" id="UP000533306"/>
    </source>
</evidence>